<reference evidence="1 2" key="1">
    <citation type="submission" date="2017-09" db="EMBL/GenBank/DDBJ databases">
        <title>Depth-based differentiation of microbial function through sediment-hosted aquifers and enrichment of novel symbionts in the deep terrestrial subsurface.</title>
        <authorList>
            <person name="Probst A.J."/>
            <person name="Ladd B."/>
            <person name="Jarett J.K."/>
            <person name="Geller-Mcgrath D.E."/>
            <person name="Sieber C.M."/>
            <person name="Emerson J.B."/>
            <person name="Anantharaman K."/>
            <person name="Thomas B.C."/>
            <person name="Malmstrom R."/>
            <person name="Stieglmeier M."/>
            <person name="Klingl A."/>
            <person name="Woyke T."/>
            <person name="Ryan C.M."/>
            <person name="Banfield J.F."/>
        </authorList>
    </citation>
    <scope>NUCLEOTIDE SEQUENCE [LARGE SCALE GENOMIC DNA]</scope>
    <source>
        <strain evidence="1">CG10_big_fil_rev_8_21_14_0_10_50_16</strain>
    </source>
</reference>
<protein>
    <submittedName>
        <fullName evidence="1">Uncharacterized protein</fullName>
    </submittedName>
</protein>
<dbReference type="AlphaFoldDB" id="A0A2H0RMP6"/>
<sequence length="204" mass="20809">MVVFTPDAGALMTSTNYRLYGDSLGSVGGRGTSTNYLLDGTGGESTIPGEGSSTNYTLLAGFQSLAEHPTFTFSLSVSSLSLGALTVGSVNTASYTATTSTNAAHGFTTYVYEDGDLRSGANTIDDVADGSVTAGSEEYGIATSGTYALLGADTAITTSSLATASYTKWINGAETTITHKVARGTGTLAGTYSHIITYMSVGNF</sequence>
<dbReference type="Proteomes" id="UP000230084">
    <property type="component" value="Unassembled WGS sequence"/>
</dbReference>
<evidence type="ECO:0000313" key="2">
    <source>
        <dbReference type="Proteomes" id="UP000230084"/>
    </source>
</evidence>
<comment type="caution">
    <text evidence="1">The sequence shown here is derived from an EMBL/GenBank/DDBJ whole genome shotgun (WGS) entry which is preliminary data.</text>
</comment>
<organism evidence="1 2">
    <name type="scientific">Candidatus Uhrbacteria bacterium CG10_big_fil_rev_8_21_14_0_10_50_16</name>
    <dbReference type="NCBI Taxonomy" id="1975039"/>
    <lineage>
        <taxon>Bacteria</taxon>
        <taxon>Candidatus Uhriibacteriota</taxon>
    </lineage>
</organism>
<evidence type="ECO:0000313" key="1">
    <source>
        <dbReference type="EMBL" id="PIR47773.1"/>
    </source>
</evidence>
<dbReference type="EMBL" id="PCYM01000002">
    <property type="protein sequence ID" value="PIR47773.1"/>
    <property type="molecule type" value="Genomic_DNA"/>
</dbReference>
<proteinExistence type="predicted"/>
<accession>A0A2H0RMP6</accession>
<gene>
    <name evidence="1" type="ORF">COV06_02145</name>
</gene>
<name>A0A2H0RMP6_9BACT</name>